<dbReference type="eggNOG" id="ENOG5033M4A">
    <property type="taxonomic scope" value="Bacteria"/>
</dbReference>
<gene>
    <name evidence="1" type="ordered locus">Psta_1708</name>
</gene>
<dbReference type="Proteomes" id="UP000001887">
    <property type="component" value="Chromosome"/>
</dbReference>
<dbReference type="AlphaFoldDB" id="D2QYS8"/>
<accession>D2QYS8</accession>
<dbReference type="OrthoDB" id="5379612at2"/>
<proteinExistence type="predicted"/>
<reference evidence="1 2" key="1">
    <citation type="journal article" date="2009" name="Stand. Genomic Sci.">
        <title>Complete genome sequence of Pirellula staleyi type strain (ATCC 27377).</title>
        <authorList>
            <person name="Clum A."/>
            <person name="Tindall B.J."/>
            <person name="Sikorski J."/>
            <person name="Ivanova N."/>
            <person name="Mavrommatis K."/>
            <person name="Lucas S."/>
            <person name="Glavina del Rio T."/>
            <person name="Nolan M."/>
            <person name="Chen F."/>
            <person name="Tice H."/>
            <person name="Pitluck S."/>
            <person name="Cheng J.F."/>
            <person name="Chertkov O."/>
            <person name="Brettin T."/>
            <person name="Han C."/>
            <person name="Detter J.C."/>
            <person name="Kuske C."/>
            <person name="Bruce D."/>
            <person name="Goodwin L."/>
            <person name="Ovchinikova G."/>
            <person name="Pati A."/>
            <person name="Mikhailova N."/>
            <person name="Chen A."/>
            <person name="Palaniappan K."/>
            <person name="Land M."/>
            <person name="Hauser L."/>
            <person name="Chang Y.J."/>
            <person name="Jeffries C.D."/>
            <person name="Chain P."/>
            <person name="Rohde M."/>
            <person name="Goker M."/>
            <person name="Bristow J."/>
            <person name="Eisen J.A."/>
            <person name="Markowitz V."/>
            <person name="Hugenholtz P."/>
            <person name="Kyrpides N.C."/>
            <person name="Klenk H.P."/>
            <person name="Lapidus A."/>
        </authorList>
    </citation>
    <scope>NUCLEOTIDE SEQUENCE [LARGE SCALE GENOMIC DNA]</scope>
    <source>
        <strain evidence="2">ATCC 27377 / DSM 6068 / ICPB 4128</strain>
    </source>
</reference>
<sequence>MARTLDLIRDKCQIQEYIWNRLNNYDPDWERALGDAERKVSLIATGFSFEQTGWFSMVLDRRPRAQSDGEWQSHIGNNYLPMPHWVLDGVYEIDVKHYDKKWKPPRSGFNDDSVATLFGDTVRDAILHIRNQDGFKFSFLARNCAFFVEEHEGRYGWPEYKALRKEGRCKP</sequence>
<dbReference type="KEGG" id="psl:Psta_1708"/>
<protein>
    <submittedName>
        <fullName evidence="1">Uncharacterized protein</fullName>
    </submittedName>
</protein>
<dbReference type="HOGENOM" id="CLU_1561481_0_0_0"/>
<dbReference type="EMBL" id="CP001848">
    <property type="protein sequence ID" value="ADB16383.1"/>
    <property type="molecule type" value="Genomic_DNA"/>
</dbReference>
<dbReference type="STRING" id="530564.Psta_1708"/>
<evidence type="ECO:0000313" key="2">
    <source>
        <dbReference type="Proteomes" id="UP000001887"/>
    </source>
</evidence>
<evidence type="ECO:0000313" key="1">
    <source>
        <dbReference type="EMBL" id="ADB16383.1"/>
    </source>
</evidence>
<keyword evidence="2" id="KW-1185">Reference proteome</keyword>
<name>D2QYS8_PIRSD</name>
<organism evidence="1 2">
    <name type="scientific">Pirellula staleyi (strain ATCC 27377 / DSM 6068 / ICPB 4128)</name>
    <name type="common">Pirella staleyi</name>
    <dbReference type="NCBI Taxonomy" id="530564"/>
    <lineage>
        <taxon>Bacteria</taxon>
        <taxon>Pseudomonadati</taxon>
        <taxon>Planctomycetota</taxon>
        <taxon>Planctomycetia</taxon>
        <taxon>Pirellulales</taxon>
        <taxon>Pirellulaceae</taxon>
        <taxon>Pirellula</taxon>
    </lineage>
</organism>